<accession>A0ABX8BD80</accession>
<evidence type="ECO:0000259" key="5">
    <source>
        <dbReference type="PROSITE" id="PS51350"/>
    </source>
</evidence>
<evidence type="ECO:0000256" key="3">
    <source>
        <dbReference type="ARBA" id="ARBA00022490"/>
    </source>
</evidence>
<dbReference type="PANTHER" id="PTHR33705">
    <property type="entry name" value="PHOSPHOCARRIER PROTEIN HPR"/>
    <property type="match status" value="1"/>
</dbReference>
<dbReference type="EMBL" id="CP072648">
    <property type="protein sequence ID" value="QUW03045.1"/>
    <property type="molecule type" value="Genomic_DNA"/>
</dbReference>
<keyword evidence="7" id="KW-1185">Reference proteome</keyword>
<evidence type="ECO:0000256" key="2">
    <source>
        <dbReference type="ARBA" id="ARBA00010736"/>
    </source>
</evidence>
<name>A0ABX8BD80_9BACT</name>
<sequence length="94" mass="10216">MSLECLVTVSNPLGLHARPSARLVTVASQFKSRILIRRMDDLSFVDASSILSVMFLAASHGTRLVIRAEGEDERAALAAVVALFTETQESSHVF</sequence>
<dbReference type="InterPro" id="IPR000032">
    <property type="entry name" value="HPr-like"/>
</dbReference>
<dbReference type="PRINTS" id="PR00107">
    <property type="entry name" value="PHOSPHOCPHPR"/>
</dbReference>
<comment type="similarity">
    <text evidence="2">Belongs to the HPr family.</text>
</comment>
<keyword evidence="4" id="KW-0598">Phosphotransferase system</keyword>
<dbReference type="InterPro" id="IPR035895">
    <property type="entry name" value="HPr-like_sf"/>
</dbReference>
<dbReference type="SUPFAM" id="SSF55594">
    <property type="entry name" value="HPr-like"/>
    <property type="match status" value="1"/>
</dbReference>
<gene>
    <name evidence="6" type="ORF">J8C06_00955</name>
</gene>
<dbReference type="RefSeq" id="WP_211428936.1">
    <property type="nucleotide sequence ID" value="NZ_CP072648.1"/>
</dbReference>
<dbReference type="Gene3D" id="3.30.1340.10">
    <property type="entry name" value="HPr-like"/>
    <property type="match status" value="1"/>
</dbReference>
<feature type="domain" description="HPr" evidence="5">
    <location>
        <begin position="2"/>
        <end position="94"/>
    </location>
</feature>
<dbReference type="Pfam" id="PF00381">
    <property type="entry name" value="PTS-HPr"/>
    <property type="match status" value="1"/>
</dbReference>
<dbReference type="InterPro" id="IPR050399">
    <property type="entry name" value="HPr"/>
</dbReference>
<dbReference type="NCBIfam" id="TIGR01003">
    <property type="entry name" value="PTS_HPr_family"/>
    <property type="match status" value="1"/>
</dbReference>
<organism evidence="6 7">
    <name type="scientific">Chloracidobacterium validum</name>
    <dbReference type="NCBI Taxonomy" id="2821543"/>
    <lineage>
        <taxon>Bacteria</taxon>
        <taxon>Pseudomonadati</taxon>
        <taxon>Acidobacteriota</taxon>
        <taxon>Terriglobia</taxon>
        <taxon>Terriglobales</taxon>
        <taxon>Acidobacteriaceae</taxon>
        <taxon>Chloracidobacterium</taxon>
    </lineage>
</organism>
<dbReference type="PROSITE" id="PS00369">
    <property type="entry name" value="PTS_HPR_HIS"/>
    <property type="match status" value="1"/>
</dbReference>
<reference evidence="6 7" key="1">
    <citation type="submission" date="2021-03" db="EMBL/GenBank/DDBJ databases">
        <title>Genomic and phenotypic characterization of Chloracidobacterium isolates provides evidence for multiple species.</title>
        <authorList>
            <person name="Saini M.K."/>
            <person name="Costas A.M.G."/>
            <person name="Tank M."/>
            <person name="Bryant D.A."/>
        </authorList>
    </citation>
    <scope>NUCLEOTIDE SEQUENCE [LARGE SCALE GENOMIC DNA]</scope>
    <source>
        <strain evidence="6 7">BV2-C</strain>
    </source>
</reference>
<dbReference type="CDD" id="cd00367">
    <property type="entry name" value="PTS-HPr_like"/>
    <property type="match status" value="1"/>
</dbReference>
<dbReference type="PROSITE" id="PS51350">
    <property type="entry name" value="PTS_HPR_DOM"/>
    <property type="match status" value="1"/>
</dbReference>
<evidence type="ECO:0000313" key="6">
    <source>
        <dbReference type="EMBL" id="QUW03045.1"/>
    </source>
</evidence>
<evidence type="ECO:0000313" key="7">
    <source>
        <dbReference type="Proteomes" id="UP000676506"/>
    </source>
</evidence>
<comment type="subcellular location">
    <subcellularLocation>
        <location evidence="1">Cytoplasm</location>
    </subcellularLocation>
</comment>
<dbReference type="InterPro" id="IPR001020">
    <property type="entry name" value="PTS_HPr_His_P_site"/>
</dbReference>
<protein>
    <submittedName>
        <fullName evidence="6">HPr family phosphocarrier protein</fullName>
    </submittedName>
</protein>
<keyword evidence="3" id="KW-0963">Cytoplasm</keyword>
<evidence type="ECO:0000256" key="1">
    <source>
        <dbReference type="ARBA" id="ARBA00004496"/>
    </source>
</evidence>
<dbReference type="Proteomes" id="UP000676506">
    <property type="component" value="Chromosome 1"/>
</dbReference>
<evidence type="ECO:0000256" key="4">
    <source>
        <dbReference type="ARBA" id="ARBA00022683"/>
    </source>
</evidence>
<dbReference type="PANTHER" id="PTHR33705:SF2">
    <property type="entry name" value="PHOSPHOCARRIER PROTEIN NPR"/>
    <property type="match status" value="1"/>
</dbReference>
<proteinExistence type="inferred from homology"/>